<dbReference type="Proteomes" id="UP000245216">
    <property type="component" value="Unassembled WGS sequence"/>
</dbReference>
<evidence type="ECO:0000313" key="5">
    <source>
        <dbReference type="Proteomes" id="UP000245216"/>
    </source>
</evidence>
<dbReference type="EMBL" id="QEXO01000004">
    <property type="protein sequence ID" value="PWE12944.1"/>
    <property type="molecule type" value="Genomic_DNA"/>
</dbReference>
<dbReference type="CDD" id="cd00090">
    <property type="entry name" value="HTH_ARSR"/>
    <property type="match status" value="1"/>
</dbReference>
<dbReference type="PANTHER" id="PTHR43132">
    <property type="entry name" value="ARSENICAL RESISTANCE OPERON REPRESSOR ARSR-RELATED"/>
    <property type="match status" value="1"/>
</dbReference>
<dbReference type="InterPro" id="IPR011991">
    <property type="entry name" value="ArsR-like_HTH"/>
</dbReference>
<organism evidence="4 5">
    <name type="scientific">Alcaligenes faecalis</name>
    <dbReference type="NCBI Taxonomy" id="511"/>
    <lineage>
        <taxon>Bacteria</taxon>
        <taxon>Pseudomonadati</taxon>
        <taxon>Pseudomonadota</taxon>
        <taxon>Betaproteobacteria</taxon>
        <taxon>Burkholderiales</taxon>
        <taxon>Alcaligenaceae</taxon>
        <taxon>Alcaligenes</taxon>
    </lineage>
</organism>
<dbReference type="OrthoDB" id="5296924at2"/>
<dbReference type="InterPro" id="IPR036390">
    <property type="entry name" value="WH_DNA-bd_sf"/>
</dbReference>
<comment type="caution">
    <text evidence="4">The sequence shown here is derived from an EMBL/GenBank/DDBJ whole genome shotgun (WGS) entry which is preliminary data.</text>
</comment>
<proteinExistence type="predicted"/>
<dbReference type="PROSITE" id="PS50987">
    <property type="entry name" value="HTH_ARSR_2"/>
    <property type="match status" value="1"/>
</dbReference>
<dbReference type="GO" id="GO:0003700">
    <property type="term" value="F:DNA-binding transcription factor activity"/>
    <property type="evidence" value="ECO:0007669"/>
    <property type="project" value="InterPro"/>
</dbReference>
<dbReference type="SUPFAM" id="SSF46785">
    <property type="entry name" value="Winged helix' DNA-binding domain"/>
    <property type="match status" value="1"/>
</dbReference>
<accession>A0A2U2BFZ9</accession>
<dbReference type="PRINTS" id="PR00778">
    <property type="entry name" value="HTHARSR"/>
</dbReference>
<dbReference type="STRING" id="511.UZ73_15335"/>
<dbReference type="AlphaFoldDB" id="A0A2U2BFZ9"/>
<dbReference type="SMART" id="SM00418">
    <property type="entry name" value="HTH_ARSR"/>
    <property type="match status" value="1"/>
</dbReference>
<evidence type="ECO:0000313" key="4">
    <source>
        <dbReference type="EMBL" id="PWE12944.1"/>
    </source>
</evidence>
<protein>
    <submittedName>
        <fullName evidence="4">Transcriptional regulator</fullName>
    </submittedName>
</protein>
<reference evidence="4 5" key="1">
    <citation type="submission" date="2018-05" db="EMBL/GenBank/DDBJ databases">
        <title>Genome Sequence of an Efficient Indole-Degrading Bacterium, Alcaligenes sp.YBY.</title>
        <authorList>
            <person name="Yang B."/>
        </authorList>
    </citation>
    <scope>NUCLEOTIDE SEQUENCE [LARGE SCALE GENOMIC DNA]</scope>
    <source>
        <strain evidence="4 5">YBY</strain>
    </source>
</reference>
<evidence type="ECO:0000256" key="2">
    <source>
        <dbReference type="ARBA" id="ARBA00023125"/>
    </source>
</evidence>
<keyword evidence="2" id="KW-0238">DNA-binding</keyword>
<dbReference type="Gene3D" id="1.10.10.10">
    <property type="entry name" value="Winged helix-like DNA-binding domain superfamily/Winged helix DNA-binding domain"/>
    <property type="match status" value="1"/>
</dbReference>
<dbReference type="RefSeq" id="WP_042487629.1">
    <property type="nucleotide sequence ID" value="NZ_CP021079.1"/>
</dbReference>
<dbReference type="InterPro" id="IPR001845">
    <property type="entry name" value="HTH_ArsR_DNA-bd_dom"/>
</dbReference>
<name>A0A2U2BFZ9_ALCFA</name>
<dbReference type="InterPro" id="IPR051011">
    <property type="entry name" value="Metal_resp_trans_reg"/>
</dbReference>
<gene>
    <name evidence="4" type="ORF">DF183_13960</name>
</gene>
<dbReference type="PANTHER" id="PTHR43132:SF2">
    <property type="entry name" value="ARSENICAL RESISTANCE OPERON REPRESSOR ARSR-RELATED"/>
    <property type="match status" value="1"/>
</dbReference>
<dbReference type="GO" id="GO:0003677">
    <property type="term" value="F:DNA binding"/>
    <property type="evidence" value="ECO:0007669"/>
    <property type="project" value="UniProtKB-KW"/>
</dbReference>
<evidence type="ECO:0000256" key="3">
    <source>
        <dbReference type="ARBA" id="ARBA00023163"/>
    </source>
</evidence>
<reference evidence="4 5" key="2">
    <citation type="submission" date="2018-05" db="EMBL/GenBank/DDBJ databases">
        <authorList>
            <person name="Lanie J.A."/>
            <person name="Ng W.-L."/>
            <person name="Kazmierczak K.M."/>
            <person name="Andrzejewski T.M."/>
            <person name="Davidsen T.M."/>
            <person name="Wayne K.J."/>
            <person name="Tettelin H."/>
            <person name="Glass J.I."/>
            <person name="Rusch D."/>
            <person name="Podicherti R."/>
            <person name="Tsui H.-C.T."/>
            <person name="Winkler M.E."/>
        </authorList>
    </citation>
    <scope>NUCLEOTIDE SEQUENCE [LARGE SCALE GENOMIC DNA]</scope>
    <source>
        <strain evidence="4 5">YBY</strain>
    </source>
</reference>
<dbReference type="InterPro" id="IPR036388">
    <property type="entry name" value="WH-like_DNA-bd_sf"/>
</dbReference>
<sequence length="108" mass="11803">MNQTELEALRQVAGQASSLLGSLANPDRLMILCTLVQGECNVGELAQRSGIVQPTLSQQLTVLRREELIASRKEGKYVYYRLENPAVLAVMQTLYGIFCAPGGTDDCN</sequence>
<keyword evidence="3" id="KW-0804">Transcription</keyword>
<evidence type="ECO:0000256" key="1">
    <source>
        <dbReference type="ARBA" id="ARBA00023015"/>
    </source>
</evidence>
<dbReference type="Pfam" id="PF01022">
    <property type="entry name" value="HTH_5"/>
    <property type="match status" value="1"/>
</dbReference>
<dbReference type="NCBIfam" id="NF033788">
    <property type="entry name" value="HTH_metalloreg"/>
    <property type="match status" value="1"/>
</dbReference>
<keyword evidence="1" id="KW-0805">Transcription regulation</keyword>